<dbReference type="GO" id="GO:0035435">
    <property type="term" value="P:phosphate ion transmembrane transport"/>
    <property type="evidence" value="ECO:0007669"/>
    <property type="project" value="TreeGrafter"/>
</dbReference>
<keyword evidence="4 6" id="KW-1133">Transmembrane helix</keyword>
<evidence type="ECO:0000256" key="4">
    <source>
        <dbReference type="ARBA" id="ARBA00022989"/>
    </source>
</evidence>
<feature type="transmembrane region" description="Helical" evidence="6">
    <location>
        <begin position="324"/>
        <end position="348"/>
    </location>
</feature>
<evidence type="ECO:0000256" key="6">
    <source>
        <dbReference type="SAM" id="Phobius"/>
    </source>
</evidence>
<reference evidence="7" key="1">
    <citation type="submission" date="2009-10" db="EMBL/GenBank/DDBJ databases">
        <authorList>
            <person name="Weinstock G."/>
            <person name="Sodergren E."/>
            <person name="Clifton S."/>
            <person name="Fulton L."/>
            <person name="Fulton B."/>
            <person name="Courtney L."/>
            <person name="Fronick C."/>
            <person name="Harrison M."/>
            <person name="Strong C."/>
            <person name="Farmer C."/>
            <person name="Delahaunty K."/>
            <person name="Markovic C."/>
            <person name="Hall O."/>
            <person name="Minx P."/>
            <person name="Tomlinson C."/>
            <person name="Mitreva M."/>
            <person name="Nelson J."/>
            <person name="Hou S."/>
            <person name="Wollam A."/>
            <person name="Pepin K.H."/>
            <person name="Johnson M."/>
            <person name="Bhonagiri V."/>
            <person name="Nash W.E."/>
            <person name="Warren W."/>
            <person name="Chinwalla A."/>
            <person name="Mardis E.R."/>
            <person name="Wilson R.K."/>
        </authorList>
    </citation>
    <scope>NUCLEOTIDE SEQUENCE [LARGE SCALE GENOMIC DNA]</scope>
    <source>
        <strain evidence="7">ATCC 700122</strain>
    </source>
</reference>
<dbReference type="AlphaFoldDB" id="D0WE62"/>
<comment type="subcellular location">
    <subcellularLocation>
        <location evidence="1">Membrane</location>
        <topology evidence="1">Multi-pass membrane protein</topology>
    </subcellularLocation>
</comment>
<dbReference type="STRING" id="649764.HMPREF0762_00087"/>
<keyword evidence="3 6" id="KW-0812">Transmembrane</keyword>
<dbReference type="GO" id="GO:0016020">
    <property type="term" value="C:membrane"/>
    <property type="evidence" value="ECO:0007669"/>
    <property type="project" value="UniProtKB-SubCell"/>
</dbReference>
<feature type="transmembrane region" description="Helical" evidence="6">
    <location>
        <begin position="187"/>
        <end position="205"/>
    </location>
</feature>
<name>D0WE62_SLAES</name>
<comment type="caution">
    <text evidence="7">The sequence shown here is derived from an EMBL/GenBank/DDBJ whole genome shotgun (WGS) entry which is preliminary data.</text>
</comment>
<evidence type="ECO:0000256" key="2">
    <source>
        <dbReference type="ARBA" id="ARBA00022448"/>
    </source>
</evidence>
<sequence length="349" mass="36549">MDLSLFSVLDQVSAYPSLAVIIFLVIGVTVVSGATDAPNAIATAVATRCLKPSTALILAAVFNFVGLIGMTYISTSVASTMFNMVDFSGNSHQALMALMASMIGSIVWGAFCWVLGIPCSKSHALIAGVTGGAIALNGFEGVIIGEWAKVIYGMVFSLVAGFVLGLITVKVVTLLFNGVSKQSGNKVFAAIQDVLACMLAFLHGAQDGQKFMSIGIMGIMLSFGMDTTGVHGFPLWLMILCSLAISAGTFIGGKRIIKSVAMDMVDLEIYQGLSASVTTTFTLFFSSMTGMPVSTSHCSTSAIMGVGAGKGFKNVNWSIARNMLLAWVLTFPACGVIGFVLARVFILVF</sequence>
<feature type="transmembrane region" description="Helical" evidence="6">
    <location>
        <begin position="124"/>
        <end position="144"/>
    </location>
</feature>
<feature type="transmembrane region" description="Helical" evidence="6">
    <location>
        <begin position="233"/>
        <end position="253"/>
    </location>
</feature>
<dbReference type="RefSeq" id="WP_006361335.1">
    <property type="nucleotide sequence ID" value="NZ_GG700630.1"/>
</dbReference>
<evidence type="ECO:0000313" key="8">
    <source>
        <dbReference type="Proteomes" id="UP000006001"/>
    </source>
</evidence>
<dbReference type="InterPro" id="IPR001204">
    <property type="entry name" value="Phos_transporter"/>
</dbReference>
<feature type="transmembrane region" description="Helical" evidence="6">
    <location>
        <begin position="12"/>
        <end position="34"/>
    </location>
</feature>
<dbReference type="Proteomes" id="UP000006001">
    <property type="component" value="Unassembled WGS sequence"/>
</dbReference>
<dbReference type="eggNOG" id="COG0306">
    <property type="taxonomic scope" value="Bacteria"/>
</dbReference>
<dbReference type="Pfam" id="PF01384">
    <property type="entry name" value="PHO4"/>
    <property type="match status" value="1"/>
</dbReference>
<keyword evidence="5 6" id="KW-0472">Membrane</keyword>
<evidence type="ECO:0000313" key="7">
    <source>
        <dbReference type="EMBL" id="EEZ62000.1"/>
    </source>
</evidence>
<organism evidence="7 8">
    <name type="scientific">Slackia exigua (strain ATCC 700122 / DSM 15923 / CIP 105133 / JCM 11022 / KCTC 5966 / S-7)</name>
    <dbReference type="NCBI Taxonomy" id="649764"/>
    <lineage>
        <taxon>Bacteria</taxon>
        <taxon>Bacillati</taxon>
        <taxon>Actinomycetota</taxon>
        <taxon>Coriobacteriia</taxon>
        <taxon>Eggerthellales</taxon>
        <taxon>Eggerthellaceae</taxon>
        <taxon>Slackia</taxon>
    </lineage>
</organism>
<dbReference type="GO" id="GO:0005315">
    <property type="term" value="F:phosphate transmembrane transporter activity"/>
    <property type="evidence" value="ECO:0007669"/>
    <property type="project" value="InterPro"/>
</dbReference>
<dbReference type="HOGENOM" id="CLU_015355_1_1_11"/>
<evidence type="ECO:0000256" key="5">
    <source>
        <dbReference type="ARBA" id="ARBA00023136"/>
    </source>
</evidence>
<feature type="transmembrane region" description="Helical" evidence="6">
    <location>
        <begin position="94"/>
        <end position="117"/>
    </location>
</feature>
<gene>
    <name evidence="7" type="ORF">HMPREF0762_00087</name>
</gene>
<dbReference type="GeneID" id="85006770"/>
<evidence type="ECO:0000256" key="3">
    <source>
        <dbReference type="ARBA" id="ARBA00022692"/>
    </source>
</evidence>
<keyword evidence="8" id="KW-1185">Reference proteome</keyword>
<protein>
    <submittedName>
        <fullName evidence="7">Phosphate transporter family protein</fullName>
    </submittedName>
</protein>
<dbReference type="OrthoDB" id="9779554at2"/>
<feature type="transmembrane region" description="Helical" evidence="6">
    <location>
        <begin position="55"/>
        <end position="74"/>
    </location>
</feature>
<feature type="transmembrane region" description="Helical" evidence="6">
    <location>
        <begin position="150"/>
        <end position="175"/>
    </location>
</feature>
<dbReference type="EMBL" id="ACUX02000004">
    <property type="protein sequence ID" value="EEZ62000.1"/>
    <property type="molecule type" value="Genomic_DNA"/>
</dbReference>
<evidence type="ECO:0000256" key="1">
    <source>
        <dbReference type="ARBA" id="ARBA00004141"/>
    </source>
</evidence>
<accession>D0WE62</accession>
<dbReference type="PANTHER" id="PTHR11101">
    <property type="entry name" value="PHOSPHATE TRANSPORTER"/>
    <property type="match status" value="1"/>
</dbReference>
<proteinExistence type="predicted"/>
<dbReference type="PANTHER" id="PTHR11101:SF80">
    <property type="entry name" value="PHOSPHATE TRANSPORTER"/>
    <property type="match status" value="1"/>
</dbReference>
<keyword evidence="2" id="KW-0813">Transport</keyword>